<proteinExistence type="predicted"/>
<sequence>MNAKKVSVGEVGGTLQIQASKVLHQFTLLSLISKKSLIWIANPLYIYDKSGEGARLHGGRWNAVGTPVLYTAEKNISYAYNV</sequence>
<evidence type="ECO:0000259" key="1">
    <source>
        <dbReference type="Pfam" id="PF08808"/>
    </source>
</evidence>
<dbReference type="Proteomes" id="UP001139700">
    <property type="component" value="Unassembled WGS sequence"/>
</dbReference>
<dbReference type="Pfam" id="PF08808">
    <property type="entry name" value="RES"/>
    <property type="match status" value="1"/>
</dbReference>
<keyword evidence="3" id="KW-1185">Reference proteome</keyword>
<reference evidence="2" key="1">
    <citation type="submission" date="2021-12" db="EMBL/GenBank/DDBJ databases">
        <title>Novel species in genus Dyadobacter.</title>
        <authorList>
            <person name="Ma C."/>
        </authorList>
    </citation>
    <scope>NUCLEOTIDE SEQUENCE</scope>
    <source>
        <strain evidence="2">CY399</strain>
    </source>
</reference>
<name>A0A9X1T996_9BACT</name>
<feature type="domain" description="RES" evidence="1">
    <location>
        <begin position="50"/>
        <end position="74"/>
    </location>
</feature>
<dbReference type="EMBL" id="JAJTTA010000002">
    <property type="protein sequence ID" value="MCF0040476.1"/>
    <property type="molecule type" value="Genomic_DNA"/>
</dbReference>
<accession>A0A9X1T996</accession>
<evidence type="ECO:0000313" key="2">
    <source>
        <dbReference type="EMBL" id="MCF0040476.1"/>
    </source>
</evidence>
<dbReference type="AlphaFoldDB" id="A0A9X1T996"/>
<dbReference type="InterPro" id="IPR014914">
    <property type="entry name" value="RES_dom"/>
</dbReference>
<evidence type="ECO:0000313" key="3">
    <source>
        <dbReference type="Proteomes" id="UP001139700"/>
    </source>
</evidence>
<dbReference type="RefSeq" id="WP_234612955.1">
    <property type="nucleotide sequence ID" value="NZ_CP098806.1"/>
</dbReference>
<gene>
    <name evidence="2" type="ORF">LXM24_10300</name>
</gene>
<organism evidence="2 3">
    <name type="scientific">Dyadobacter fanqingshengii</name>
    <dbReference type="NCBI Taxonomy" id="2906443"/>
    <lineage>
        <taxon>Bacteria</taxon>
        <taxon>Pseudomonadati</taxon>
        <taxon>Bacteroidota</taxon>
        <taxon>Cytophagia</taxon>
        <taxon>Cytophagales</taxon>
        <taxon>Spirosomataceae</taxon>
        <taxon>Dyadobacter</taxon>
    </lineage>
</organism>
<comment type="caution">
    <text evidence="2">The sequence shown here is derived from an EMBL/GenBank/DDBJ whole genome shotgun (WGS) entry which is preliminary data.</text>
</comment>
<protein>
    <submittedName>
        <fullName evidence="2">RES family NAD+ phosphorylase</fullName>
    </submittedName>
</protein>